<dbReference type="AlphaFoldDB" id="A0A2H1WUE0"/>
<reference evidence="1" key="1">
    <citation type="submission" date="2016-07" db="EMBL/GenBank/DDBJ databases">
        <authorList>
            <person name="Bretaudeau A."/>
        </authorList>
    </citation>
    <scope>NUCLEOTIDE SEQUENCE</scope>
    <source>
        <strain evidence="1">Rice</strain>
        <tissue evidence="1">Whole body</tissue>
    </source>
</reference>
<sequence>MEHKSEYVTSSSQGYKLSTKRIISAIAAAHGHLKHQRRYKCYTGLLGIRNLRIVGESGIGKEGIGPTSSNTTKHNASVVSRRFSVRSWYHSGRAIRA</sequence>
<proteinExistence type="predicted"/>
<gene>
    <name evidence="1" type="ORF">SFRICE_033508</name>
</gene>
<protein>
    <submittedName>
        <fullName evidence="1">SFRICE_033508</fullName>
    </submittedName>
</protein>
<name>A0A2H1WUE0_SPOFR</name>
<evidence type="ECO:0000313" key="1">
    <source>
        <dbReference type="EMBL" id="SOQ56685.1"/>
    </source>
</evidence>
<dbReference type="EMBL" id="ODYU01011136">
    <property type="protein sequence ID" value="SOQ56685.1"/>
    <property type="molecule type" value="Genomic_DNA"/>
</dbReference>
<accession>A0A2H1WUE0</accession>
<organism evidence="1">
    <name type="scientific">Spodoptera frugiperda</name>
    <name type="common">Fall armyworm</name>
    <dbReference type="NCBI Taxonomy" id="7108"/>
    <lineage>
        <taxon>Eukaryota</taxon>
        <taxon>Metazoa</taxon>
        <taxon>Ecdysozoa</taxon>
        <taxon>Arthropoda</taxon>
        <taxon>Hexapoda</taxon>
        <taxon>Insecta</taxon>
        <taxon>Pterygota</taxon>
        <taxon>Neoptera</taxon>
        <taxon>Endopterygota</taxon>
        <taxon>Lepidoptera</taxon>
        <taxon>Glossata</taxon>
        <taxon>Ditrysia</taxon>
        <taxon>Noctuoidea</taxon>
        <taxon>Noctuidae</taxon>
        <taxon>Amphipyrinae</taxon>
        <taxon>Spodoptera</taxon>
    </lineage>
</organism>